<feature type="non-terminal residue" evidence="1">
    <location>
        <position position="218"/>
    </location>
</feature>
<dbReference type="EMBL" id="AZMM01018475">
    <property type="protein sequence ID" value="ETJ19818.1"/>
    <property type="molecule type" value="Genomic_DNA"/>
</dbReference>
<dbReference type="SUPFAM" id="SSF53335">
    <property type="entry name" value="S-adenosyl-L-methionine-dependent methyltransferases"/>
    <property type="match status" value="1"/>
</dbReference>
<reference evidence="1" key="1">
    <citation type="submission" date="2013-12" db="EMBL/GenBank/DDBJ databases">
        <title>A Varibaculum cambriense genome reconstructed from a premature infant gut community with otherwise low bacterial novelty that shifts toward anaerobic metabolism during the third week of life.</title>
        <authorList>
            <person name="Brown C.T."/>
            <person name="Sharon I."/>
            <person name="Thomas B.C."/>
            <person name="Castelle C.J."/>
            <person name="Morowitz M.J."/>
            <person name="Banfield J.F."/>
        </authorList>
    </citation>
    <scope>NUCLEOTIDE SEQUENCE</scope>
</reference>
<evidence type="ECO:0008006" key="2">
    <source>
        <dbReference type="Google" id="ProtNLM"/>
    </source>
</evidence>
<dbReference type="AlphaFoldDB" id="W1WNX4"/>
<dbReference type="Gene3D" id="3.40.50.150">
    <property type="entry name" value="Vaccinia Virus protein VP39"/>
    <property type="match status" value="1"/>
</dbReference>
<protein>
    <recommendedName>
        <fullName evidence="2">dTDP-6-deoxy-L-hexose 3-O-methyltransferase</fullName>
    </recommendedName>
</protein>
<dbReference type="Pfam" id="PF05711">
    <property type="entry name" value="TylF"/>
    <property type="match status" value="1"/>
</dbReference>
<proteinExistence type="predicted"/>
<dbReference type="PANTHER" id="PTHR40036">
    <property type="entry name" value="MACROCIN O-METHYLTRANSFERASE"/>
    <property type="match status" value="1"/>
</dbReference>
<comment type="caution">
    <text evidence="1">The sequence shown here is derived from an EMBL/GenBank/DDBJ whole genome shotgun (WGS) entry which is preliminary data.</text>
</comment>
<name>W1WNX4_9ZZZZ</name>
<organism evidence="1">
    <name type="scientific">human gut metagenome</name>
    <dbReference type="NCBI Taxonomy" id="408170"/>
    <lineage>
        <taxon>unclassified sequences</taxon>
        <taxon>metagenomes</taxon>
        <taxon>organismal metagenomes</taxon>
    </lineage>
</organism>
<dbReference type="InterPro" id="IPR008884">
    <property type="entry name" value="TylF_MeTrfase"/>
</dbReference>
<sequence>MINKYDLDSAIDYENGFMLTSEPYRLGNILAHYELYKKIIDIPGDVIELGVFKGNSLIQFSTFRELFENELSRKIIGFDIFGLFPEECLIESDKQFAEKWNDKFNSEFLSKKDLEKSLKSKKISNVELIQGNILETVPRYLKENPHIRISLLHIDTAVYEPAKKSLELLFDRVVKGGVIIFDDYGTVEGETLAIEEFLNDKDYIINKFKFSHSKPSYI</sequence>
<dbReference type="InterPro" id="IPR029063">
    <property type="entry name" value="SAM-dependent_MTases_sf"/>
</dbReference>
<accession>W1WNX4</accession>
<dbReference type="PANTHER" id="PTHR40036:SF1">
    <property type="entry name" value="MACROCIN O-METHYLTRANSFERASE"/>
    <property type="match status" value="1"/>
</dbReference>
<gene>
    <name evidence="1" type="ORF">Q604_UNBC18475G0001</name>
</gene>
<evidence type="ECO:0000313" key="1">
    <source>
        <dbReference type="EMBL" id="ETJ19818.1"/>
    </source>
</evidence>